<name>A0A177CX51_9PLEO</name>
<dbReference type="OrthoDB" id="5413827at2759"/>
<dbReference type="GeneID" id="28767905"/>
<dbReference type="EMBL" id="KV441548">
    <property type="protein sequence ID" value="OAG11482.1"/>
    <property type="molecule type" value="Genomic_DNA"/>
</dbReference>
<evidence type="ECO:0000313" key="2">
    <source>
        <dbReference type="Proteomes" id="UP000077069"/>
    </source>
</evidence>
<gene>
    <name evidence="1" type="ORF">CC84DRAFT_1253940</name>
</gene>
<proteinExistence type="predicted"/>
<evidence type="ECO:0000313" key="1">
    <source>
        <dbReference type="EMBL" id="OAG11482.1"/>
    </source>
</evidence>
<dbReference type="InParanoid" id="A0A177CX51"/>
<dbReference type="RefSeq" id="XP_018041847.1">
    <property type="nucleotide sequence ID" value="XM_018184419.1"/>
</dbReference>
<protein>
    <submittedName>
        <fullName evidence="1">Uncharacterized protein</fullName>
    </submittedName>
</protein>
<dbReference type="AlphaFoldDB" id="A0A177CX51"/>
<dbReference type="PANTHER" id="PTHR38790:SF4">
    <property type="entry name" value="2EXR DOMAIN-CONTAINING PROTEIN"/>
    <property type="match status" value="1"/>
</dbReference>
<accession>A0A177CX51</accession>
<sequence length="328" mass="37597">MLTSFTWTLAPLPCDQKRVLSGPAAVFEGLANARNQLIRGAEMYSAGSLRFTRSNMWTLRNHNVYRDTHPHAPPSPPPAKHLGNMHPAAAVVAITKRNSTKSPLFRLPGEIRNILYEYVTGHYSIYHTSDGHLIVGPIDPWDWRHTFVEFPSVANLLALTLVCRQTYIESRLHIFTNNTFDTKNFFYFQRRVENLSTEQKNAISTITLRFDCMGKIGFNIYHLTDTLDPTEHFLVKPYLEMLPAFAGLKRVVMDSTNMTQRDDEYNKYPKAMEGYAVFGIWRLFQKDGMLVEFIEGPVFRLRACCGKCESCTQREGTSMEHSSERTEV</sequence>
<keyword evidence="2" id="KW-1185">Reference proteome</keyword>
<dbReference type="Proteomes" id="UP000077069">
    <property type="component" value="Unassembled WGS sequence"/>
</dbReference>
<dbReference type="PANTHER" id="PTHR38790">
    <property type="entry name" value="2EXR DOMAIN-CONTAINING PROTEIN-RELATED"/>
    <property type="match status" value="1"/>
</dbReference>
<reference evidence="1 2" key="1">
    <citation type="submission" date="2016-05" db="EMBL/GenBank/DDBJ databases">
        <title>Comparative analysis of secretome profiles of manganese(II)-oxidizing ascomycete fungi.</title>
        <authorList>
            <consortium name="DOE Joint Genome Institute"/>
            <person name="Zeiner C.A."/>
            <person name="Purvine S.O."/>
            <person name="Zink E.M."/>
            <person name="Wu S."/>
            <person name="Pasa-Tolic L."/>
            <person name="Chaput D.L."/>
            <person name="Haridas S."/>
            <person name="Grigoriev I.V."/>
            <person name="Santelli C.M."/>
            <person name="Hansel C.M."/>
        </authorList>
    </citation>
    <scope>NUCLEOTIDE SEQUENCE [LARGE SCALE GENOMIC DNA]</scope>
    <source>
        <strain evidence="1 2">AP3s5-JAC2a</strain>
    </source>
</reference>
<organism evidence="1 2">
    <name type="scientific">Paraphaeosphaeria sporulosa</name>
    <dbReference type="NCBI Taxonomy" id="1460663"/>
    <lineage>
        <taxon>Eukaryota</taxon>
        <taxon>Fungi</taxon>
        <taxon>Dikarya</taxon>
        <taxon>Ascomycota</taxon>
        <taxon>Pezizomycotina</taxon>
        <taxon>Dothideomycetes</taxon>
        <taxon>Pleosporomycetidae</taxon>
        <taxon>Pleosporales</taxon>
        <taxon>Massarineae</taxon>
        <taxon>Didymosphaeriaceae</taxon>
        <taxon>Paraphaeosphaeria</taxon>
    </lineage>
</organism>